<organism evidence="1 2">
    <name type="scientific">Ovis ammon polii x Ovis aries</name>
    <dbReference type="NCBI Taxonomy" id="2918886"/>
    <lineage>
        <taxon>Eukaryota</taxon>
        <taxon>Metazoa</taxon>
        <taxon>Chordata</taxon>
        <taxon>Craniata</taxon>
        <taxon>Vertebrata</taxon>
        <taxon>Euteleostomi</taxon>
        <taxon>Mammalia</taxon>
        <taxon>Eutheria</taxon>
        <taxon>Laurasiatheria</taxon>
        <taxon>Artiodactyla</taxon>
        <taxon>Ruminantia</taxon>
        <taxon>Pecora</taxon>
        <taxon>Bovidae</taxon>
        <taxon>Caprinae</taxon>
        <taxon>Ovis</taxon>
    </lineage>
</organism>
<proteinExistence type="predicted"/>
<accession>A0ACB9UKT7</accession>
<dbReference type="Proteomes" id="UP001057279">
    <property type="component" value="Linkage Group LG16"/>
</dbReference>
<reference evidence="1" key="1">
    <citation type="submission" date="2022-03" db="EMBL/GenBank/DDBJ databases">
        <title>Genomic analyses of argali, domestic sheep and their hybrids provide insights into chromosomal evolution, heterosis and genetic basis of agronomic traits.</title>
        <authorList>
            <person name="Li M."/>
        </authorList>
    </citation>
    <scope>NUCLEOTIDE SEQUENCE</scope>
    <source>
        <strain evidence="1">F1 hybrid</strain>
    </source>
</reference>
<keyword evidence="2" id="KW-1185">Reference proteome</keyword>
<name>A0ACB9UKT7_9CETA</name>
<evidence type="ECO:0000313" key="1">
    <source>
        <dbReference type="EMBL" id="KAI4571930.1"/>
    </source>
</evidence>
<dbReference type="EMBL" id="CM043041">
    <property type="protein sequence ID" value="KAI4571930.1"/>
    <property type="molecule type" value="Genomic_DNA"/>
</dbReference>
<gene>
    <name evidence="1" type="ORF">MJG53_014036</name>
</gene>
<sequence>MCSFTDRMSSRLVPLNPMCGGAGFGLHLGSLGDTVAGKQMPGCRLTGQRARSSASSHPACSQTRCDAAVSTATGHCLLFHFLHYCLAKARMKQALHLRAKQLSETTTQSFAFLN</sequence>
<protein>
    <submittedName>
        <fullName evidence="1">Uncharacterized protein</fullName>
    </submittedName>
</protein>
<evidence type="ECO:0000313" key="2">
    <source>
        <dbReference type="Proteomes" id="UP001057279"/>
    </source>
</evidence>
<comment type="caution">
    <text evidence="1">The sequence shown here is derived from an EMBL/GenBank/DDBJ whole genome shotgun (WGS) entry which is preliminary data.</text>
</comment>